<evidence type="ECO:0008006" key="3">
    <source>
        <dbReference type="Google" id="ProtNLM"/>
    </source>
</evidence>
<sequence length="391" mass="45155">MEKVKIVDYYAVGTFHEVINYSFVKMCASIFKEVQYFSGKTATLNQQQVFIRTDGKSSTNVHYNVMVNFEQETPIGARLRDLWGFFLTLYQYLITPYNTFLFYNYTNKLSLPFILLLNILLRKKVVFLFHGELEFLEGKVSYLKTSGWYRQSMRFSFHYLFMKSPAYVMVLGDSIRKNLSNIYPNLFSHIISICHPYILNEFDDYKAQKCEGSPMRIGTVGTMKASKGLKELLRLSDLLKDLLEDGKLELYSVGRVYADGIQLGDNITWIGHKNGLLRDEFEKEVQRLDYLLYLYPIGSYRFTASGAILDAVKMNKPIIALHNDYFDYLLDGCPIGYVGNTVEELAQVIRDIVKGNLCDNFSAGLKGLSDKISLERNTHIFENELRRVDCV</sequence>
<gene>
    <name evidence="1" type="ORF">H9814_11220</name>
</gene>
<proteinExistence type="predicted"/>
<dbReference type="SUPFAM" id="SSF53756">
    <property type="entry name" value="UDP-Glycosyltransferase/glycogen phosphorylase"/>
    <property type="match status" value="1"/>
</dbReference>
<evidence type="ECO:0000313" key="1">
    <source>
        <dbReference type="EMBL" id="HIZ34078.1"/>
    </source>
</evidence>
<accession>A0A9D2EA77</accession>
<reference evidence="1" key="1">
    <citation type="journal article" date="2021" name="PeerJ">
        <title>Extensive microbial diversity within the chicken gut microbiome revealed by metagenomics and culture.</title>
        <authorList>
            <person name="Gilroy R."/>
            <person name="Ravi A."/>
            <person name="Getino M."/>
            <person name="Pursley I."/>
            <person name="Horton D.L."/>
            <person name="Alikhan N.F."/>
            <person name="Baker D."/>
            <person name="Gharbi K."/>
            <person name="Hall N."/>
            <person name="Watson M."/>
            <person name="Adriaenssens E.M."/>
            <person name="Foster-Nyarko E."/>
            <person name="Jarju S."/>
            <person name="Secka A."/>
            <person name="Antonio M."/>
            <person name="Oren A."/>
            <person name="Chaudhuri R.R."/>
            <person name="La Ragione R."/>
            <person name="Hildebrand F."/>
            <person name="Pallen M.J."/>
        </authorList>
    </citation>
    <scope>NUCLEOTIDE SEQUENCE</scope>
    <source>
        <strain evidence="1">ChiHjej9B8-1298</strain>
    </source>
</reference>
<dbReference type="AlphaFoldDB" id="A0A9D2EA77"/>
<evidence type="ECO:0000313" key="2">
    <source>
        <dbReference type="Proteomes" id="UP000824028"/>
    </source>
</evidence>
<dbReference type="EMBL" id="DXBX01000091">
    <property type="protein sequence ID" value="HIZ34078.1"/>
    <property type="molecule type" value="Genomic_DNA"/>
</dbReference>
<protein>
    <recommendedName>
        <fullName evidence="3">Glycosyltransferase</fullName>
    </recommendedName>
</protein>
<dbReference type="Proteomes" id="UP000824028">
    <property type="component" value="Unassembled WGS sequence"/>
</dbReference>
<reference evidence="1" key="2">
    <citation type="submission" date="2021-04" db="EMBL/GenBank/DDBJ databases">
        <authorList>
            <person name="Gilroy R."/>
        </authorList>
    </citation>
    <scope>NUCLEOTIDE SEQUENCE</scope>
    <source>
        <strain evidence="1">ChiHjej9B8-1298</strain>
    </source>
</reference>
<comment type="caution">
    <text evidence="1">The sequence shown here is derived from an EMBL/GenBank/DDBJ whole genome shotgun (WGS) entry which is preliminary data.</text>
</comment>
<dbReference type="Gene3D" id="3.40.50.2000">
    <property type="entry name" value="Glycogen Phosphorylase B"/>
    <property type="match status" value="1"/>
</dbReference>
<name>A0A9D2EA77_9BACE</name>
<organism evidence="1 2">
    <name type="scientific">Candidatus Bacteroides merdigallinarum</name>
    <dbReference type="NCBI Taxonomy" id="2838473"/>
    <lineage>
        <taxon>Bacteria</taxon>
        <taxon>Pseudomonadati</taxon>
        <taxon>Bacteroidota</taxon>
        <taxon>Bacteroidia</taxon>
        <taxon>Bacteroidales</taxon>
        <taxon>Bacteroidaceae</taxon>
        <taxon>Bacteroides</taxon>
    </lineage>
</organism>